<dbReference type="AlphaFoldDB" id="A0A1V8T0I4"/>
<evidence type="ECO:0000313" key="3">
    <source>
        <dbReference type="Proteomes" id="UP000192596"/>
    </source>
</evidence>
<dbReference type="Proteomes" id="UP000192596">
    <property type="component" value="Unassembled WGS sequence"/>
</dbReference>
<gene>
    <name evidence="2" type="ORF">B0A48_07857</name>
</gene>
<feature type="region of interest" description="Disordered" evidence="1">
    <location>
        <begin position="1"/>
        <end position="36"/>
    </location>
</feature>
<evidence type="ECO:0000256" key="1">
    <source>
        <dbReference type="SAM" id="MobiDB-lite"/>
    </source>
</evidence>
<organism evidence="2 3">
    <name type="scientific">Cryoendolithus antarcticus</name>
    <dbReference type="NCBI Taxonomy" id="1507870"/>
    <lineage>
        <taxon>Eukaryota</taxon>
        <taxon>Fungi</taxon>
        <taxon>Dikarya</taxon>
        <taxon>Ascomycota</taxon>
        <taxon>Pezizomycotina</taxon>
        <taxon>Dothideomycetes</taxon>
        <taxon>Dothideomycetidae</taxon>
        <taxon>Cladosporiales</taxon>
        <taxon>Cladosporiaceae</taxon>
        <taxon>Cryoendolithus</taxon>
    </lineage>
</organism>
<reference evidence="3" key="1">
    <citation type="submission" date="2017-03" db="EMBL/GenBank/DDBJ databases">
        <title>Genomes of endolithic fungi from Antarctica.</title>
        <authorList>
            <person name="Coleine C."/>
            <person name="Masonjones S."/>
            <person name="Stajich J.E."/>
        </authorList>
    </citation>
    <scope>NUCLEOTIDE SEQUENCE [LARGE SCALE GENOMIC DNA]</scope>
    <source>
        <strain evidence="3">CCFEE 5527</strain>
    </source>
</reference>
<evidence type="ECO:0000313" key="2">
    <source>
        <dbReference type="EMBL" id="OQO04840.1"/>
    </source>
</evidence>
<name>A0A1V8T0I4_9PEZI</name>
<accession>A0A1V8T0I4</accession>
<protein>
    <submittedName>
        <fullName evidence="2">Uncharacterized protein</fullName>
    </submittedName>
</protein>
<comment type="caution">
    <text evidence="2">The sequence shown here is derived from an EMBL/GenBank/DDBJ whole genome shotgun (WGS) entry which is preliminary data.</text>
</comment>
<keyword evidence="3" id="KW-1185">Reference proteome</keyword>
<dbReference type="EMBL" id="NAJO01000020">
    <property type="protein sequence ID" value="OQO04840.1"/>
    <property type="molecule type" value="Genomic_DNA"/>
</dbReference>
<proteinExistence type="predicted"/>
<sequence>MAPSVTGTTLASRPQNRHSHHPHVKLQNGAKTGQQNTSSRLDFDFLARKADFPAAGAPTIDRQGYFLASSKTTASDGTDLEKKAVVYFEDVRAANGDVDGNTINDGVYSQEPMRNDIHYVELFKDEPWEGIESGGGNRKQSPSGKSYFHWTILSNRSAEMFKPREPVGIAVDQDRSYRVYKATGTQSLFTRTDGYGNNWVFWPDYYCVDENNLPGYPDDVYLCLTYKNSDSQALGRGVGYYKRGEDADKGADPNNFEWVEGPGTVLDTTRGDAWASKMLDQSVLDNFECCIAGNASGTRKNTLVGEATRGVHEGLYVYKDTPPASRQPNATLQDGTDPELQYYLYADYWCAPTEREIDGGPFS</sequence>
<feature type="compositionally biased region" description="Basic residues" evidence="1">
    <location>
        <begin position="15"/>
        <end position="24"/>
    </location>
</feature>
<dbReference type="InParanoid" id="A0A1V8T0I4"/>
<feature type="compositionally biased region" description="Polar residues" evidence="1">
    <location>
        <begin position="1"/>
        <end position="14"/>
    </location>
</feature>